<dbReference type="EMBL" id="WIUZ02000017">
    <property type="protein sequence ID" value="KAF9780057.1"/>
    <property type="molecule type" value="Genomic_DNA"/>
</dbReference>
<feature type="compositionally biased region" description="Low complexity" evidence="1">
    <location>
        <begin position="304"/>
        <end position="318"/>
    </location>
</feature>
<feature type="compositionally biased region" description="Basic and acidic residues" evidence="1">
    <location>
        <begin position="422"/>
        <end position="431"/>
    </location>
</feature>
<dbReference type="AlphaFoldDB" id="A0A9P6L277"/>
<sequence length="820" mass="87607">MDELSPASPLVPGLGGFGAMTTLLAGPMLGDDRPIGPTSPTTLKHSNSTSSSHSSSSSGGSGSSRRTSSRHKERADSTYAGLSSRDLARMLVEEEIRTSHFSKWAQTLSSQLSQQKQRADDAERRASNAAVRLKEETEVRVRAEHALKQKTEELKLYQVQLKKAQGEIYRAQDALKVVENMRDEAEHAAAKARSIARKLREQRLVDIAREEGRRVGLREGLARGQEIEYSDRYLEGGPAIEEVDDDDYYSRTTRSRHSPPRATVTTAPPSTQGGGGGGRAPGITDPPEERVLNPMAVTTPERIPSPQSSQNQSQSVPVHTMEPAIPPRPASAASVGTRPTQRQVNVPPDSWIPVSDENGIRLPSPHEFSPHIAYPTTLPSQPQVPSSASPTPPLVNPPPARSPSIKSQSRQPIRMVPPPFSDKQHSDRDSTTSEDSPVIDRRQSRHRRRGSSDSQTSTTISQMDILDPPPASRDRERALSSISEERSSAISPTMSSAMASPHNTPSVRSLHSNSNIFQSNAAAAYTSSLRSPSINVEHSPSPNKSPSPSTSSGEYNFTFVPPSRPTSNAFSEETNVPGVTTQQGMLSAEDAHNRPLPSVESPRVQPSPVLVEQLPPGFIPSGSSPAQNRSPLPANPAPLSPGWGFFQNLPSTHVEEPPTAPVIPAAISSKYRRAFSDVSGASGSTKYSTPSQTPTNPTATASYNRQTPSVTSSDDEVSSNMSSDSSLSTPPAQRRGLTPIYASVALPLAAPGTGRTAPATLPPQTPGTGRTVPANLPPMQQPRNPDGLPPPGVVNEPPAPTPTTASTRGRGVGGRGKKRR</sequence>
<feature type="compositionally biased region" description="Low complexity" evidence="1">
    <location>
        <begin position="379"/>
        <end position="389"/>
    </location>
</feature>
<feature type="region of interest" description="Disordered" evidence="1">
    <location>
        <begin position="752"/>
        <end position="820"/>
    </location>
</feature>
<feature type="compositionally biased region" description="Basic and acidic residues" evidence="1">
    <location>
        <begin position="220"/>
        <end position="234"/>
    </location>
</feature>
<feature type="region of interest" description="Disordered" evidence="1">
    <location>
        <begin position="532"/>
        <end position="574"/>
    </location>
</feature>
<comment type="caution">
    <text evidence="2">The sequence shown here is derived from an EMBL/GenBank/DDBJ whole genome shotgun (WGS) entry which is preliminary data.</text>
</comment>
<organism evidence="2 3">
    <name type="scientific">Thelephora terrestris</name>
    <dbReference type="NCBI Taxonomy" id="56493"/>
    <lineage>
        <taxon>Eukaryota</taxon>
        <taxon>Fungi</taxon>
        <taxon>Dikarya</taxon>
        <taxon>Basidiomycota</taxon>
        <taxon>Agaricomycotina</taxon>
        <taxon>Agaricomycetes</taxon>
        <taxon>Thelephorales</taxon>
        <taxon>Thelephoraceae</taxon>
        <taxon>Thelephora</taxon>
    </lineage>
</organism>
<feature type="compositionally biased region" description="Basic and acidic residues" evidence="1">
    <location>
        <begin position="472"/>
        <end position="487"/>
    </location>
</feature>
<reference evidence="2" key="1">
    <citation type="journal article" date="2020" name="Nat. Commun.">
        <title>Large-scale genome sequencing of mycorrhizal fungi provides insights into the early evolution of symbiotic traits.</title>
        <authorList>
            <person name="Miyauchi S."/>
            <person name="Kiss E."/>
            <person name="Kuo A."/>
            <person name="Drula E."/>
            <person name="Kohler A."/>
            <person name="Sanchez-Garcia M."/>
            <person name="Morin E."/>
            <person name="Andreopoulos B."/>
            <person name="Barry K.W."/>
            <person name="Bonito G."/>
            <person name="Buee M."/>
            <person name="Carver A."/>
            <person name="Chen C."/>
            <person name="Cichocki N."/>
            <person name="Clum A."/>
            <person name="Culley D."/>
            <person name="Crous P.W."/>
            <person name="Fauchery L."/>
            <person name="Girlanda M."/>
            <person name="Hayes R.D."/>
            <person name="Keri Z."/>
            <person name="LaButti K."/>
            <person name="Lipzen A."/>
            <person name="Lombard V."/>
            <person name="Magnuson J."/>
            <person name="Maillard F."/>
            <person name="Murat C."/>
            <person name="Nolan M."/>
            <person name="Ohm R.A."/>
            <person name="Pangilinan J."/>
            <person name="Pereira M.F."/>
            <person name="Perotto S."/>
            <person name="Peter M."/>
            <person name="Pfister S."/>
            <person name="Riley R."/>
            <person name="Sitrit Y."/>
            <person name="Stielow J.B."/>
            <person name="Szollosi G."/>
            <person name="Zifcakova L."/>
            <person name="Stursova M."/>
            <person name="Spatafora J.W."/>
            <person name="Tedersoo L."/>
            <person name="Vaario L.M."/>
            <person name="Yamada A."/>
            <person name="Yan M."/>
            <person name="Wang P."/>
            <person name="Xu J."/>
            <person name="Bruns T."/>
            <person name="Baldrian P."/>
            <person name="Vilgalys R."/>
            <person name="Dunand C."/>
            <person name="Henrissat B."/>
            <person name="Grigoriev I.V."/>
            <person name="Hibbett D."/>
            <person name="Nagy L.G."/>
            <person name="Martin F.M."/>
        </authorList>
    </citation>
    <scope>NUCLEOTIDE SEQUENCE</scope>
    <source>
        <strain evidence="2">UH-Tt-Lm1</strain>
    </source>
</reference>
<feature type="compositionally biased region" description="Pro residues" evidence="1">
    <location>
        <begin position="787"/>
        <end position="801"/>
    </location>
</feature>
<evidence type="ECO:0000313" key="2">
    <source>
        <dbReference type="EMBL" id="KAF9780057.1"/>
    </source>
</evidence>
<feature type="compositionally biased region" description="Polar residues" evidence="1">
    <location>
        <begin position="679"/>
        <end position="711"/>
    </location>
</feature>
<feature type="compositionally biased region" description="Low complexity" evidence="1">
    <location>
        <begin position="539"/>
        <end position="552"/>
    </location>
</feature>
<feature type="compositionally biased region" description="Low complexity" evidence="1">
    <location>
        <begin position="718"/>
        <end position="728"/>
    </location>
</feature>
<dbReference type="OrthoDB" id="3069722at2759"/>
<protein>
    <submittedName>
        <fullName evidence="2">Uncharacterized protein</fullName>
    </submittedName>
</protein>
<feature type="region of interest" description="Disordered" evidence="1">
    <location>
        <begin position="1"/>
        <end position="84"/>
    </location>
</feature>
<feature type="compositionally biased region" description="Polar residues" evidence="1">
    <location>
        <begin position="565"/>
        <end position="574"/>
    </location>
</feature>
<feature type="region of interest" description="Disordered" evidence="1">
    <location>
        <begin position="220"/>
        <end position="511"/>
    </location>
</feature>
<feature type="region of interest" description="Disordered" evidence="1">
    <location>
        <begin position="110"/>
        <end position="129"/>
    </location>
</feature>
<feature type="compositionally biased region" description="Low complexity" evidence="1">
    <location>
        <begin position="452"/>
        <end position="465"/>
    </location>
</feature>
<feature type="region of interest" description="Disordered" evidence="1">
    <location>
        <begin position="678"/>
        <end position="734"/>
    </location>
</feature>
<name>A0A9P6L277_9AGAM</name>
<feature type="compositionally biased region" description="Pro residues" evidence="1">
    <location>
        <begin position="390"/>
        <end position="401"/>
    </location>
</feature>
<keyword evidence="3" id="KW-1185">Reference proteome</keyword>
<accession>A0A9P6L277</accession>
<evidence type="ECO:0000256" key="1">
    <source>
        <dbReference type="SAM" id="MobiDB-lite"/>
    </source>
</evidence>
<feature type="compositionally biased region" description="Polar residues" evidence="1">
    <location>
        <begin position="492"/>
        <end position="511"/>
    </location>
</feature>
<dbReference type="Proteomes" id="UP000736335">
    <property type="component" value="Unassembled WGS sequence"/>
</dbReference>
<feature type="region of interest" description="Disordered" evidence="1">
    <location>
        <begin position="610"/>
        <end position="639"/>
    </location>
</feature>
<evidence type="ECO:0000313" key="3">
    <source>
        <dbReference type="Proteomes" id="UP000736335"/>
    </source>
</evidence>
<feature type="compositionally biased region" description="Basic and acidic residues" evidence="1">
    <location>
        <begin position="117"/>
        <end position="129"/>
    </location>
</feature>
<gene>
    <name evidence="2" type="ORF">BJ322DRAFT_308046</name>
</gene>
<feature type="compositionally biased region" description="Low complexity" evidence="1">
    <location>
        <begin position="45"/>
        <end position="66"/>
    </location>
</feature>
<reference evidence="2" key="2">
    <citation type="submission" date="2020-11" db="EMBL/GenBank/DDBJ databases">
        <authorList>
            <consortium name="DOE Joint Genome Institute"/>
            <person name="Kuo A."/>
            <person name="Miyauchi S."/>
            <person name="Kiss E."/>
            <person name="Drula E."/>
            <person name="Kohler A."/>
            <person name="Sanchez-Garcia M."/>
            <person name="Andreopoulos B."/>
            <person name="Barry K.W."/>
            <person name="Bonito G."/>
            <person name="Buee M."/>
            <person name="Carver A."/>
            <person name="Chen C."/>
            <person name="Cichocki N."/>
            <person name="Clum A."/>
            <person name="Culley D."/>
            <person name="Crous P.W."/>
            <person name="Fauchery L."/>
            <person name="Girlanda M."/>
            <person name="Hayes R."/>
            <person name="Keri Z."/>
            <person name="Labutti K."/>
            <person name="Lipzen A."/>
            <person name="Lombard V."/>
            <person name="Magnuson J."/>
            <person name="Maillard F."/>
            <person name="Morin E."/>
            <person name="Murat C."/>
            <person name="Nolan M."/>
            <person name="Ohm R."/>
            <person name="Pangilinan J."/>
            <person name="Pereira M."/>
            <person name="Perotto S."/>
            <person name="Peter M."/>
            <person name="Riley R."/>
            <person name="Sitrit Y."/>
            <person name="Stielow B."/>
            <person name="Szollosi G."/>
            <person name="Zifcakova L."/>
            <person name="Stursova M."/>
            <person name="Spatafora J.W."/>
            <person name="Tedersoo L."/>
            <person name="Vaario L.-M."/>
            <person name="Yamada A."/>
            <person name="Yan M."/>
            <person name="Wang P."/>
            <person name="Xu J."/>
            <person name="Bruns T."/>
            <person name="Baldrian P."/>
            <person name="Vilgalys R."/>
            <person name="Henrissat B."/>
            <person name="Grigoriev I.V."/>
            <person name="Hibbett D."/>
            <person name="Nagy L.G."/>
            <person name="Martin F.M."/>
        </authorList>
    </citation>
    <scope>NUCLEOTIDE SEQUENCE</scope>
    <source>
        <strain evidence="2">UH-Tt-Lm1</strain>
    </source>
</reference>
<proteinExistence type="predicted"/>